<name>A0A251VR00_HELAN</name>
<dbReference type="AlphaFoldDB" id="A0A251VR00"/>
<gene>
    <name evidence="1" type="ORF">HannXRQ_Chr01g0015691</name>
</gene>
<dbReference type="Proteomes" id="UP000215914">
    <property type="component" value="Chromosome 1"/>
</dbReference>
<reference evidence="2" key="1">
    <citation type="journal article" date="2017" name="Nature">
        <title>The sunflower genome provides insights into oil metabolism, flowering and Asterid evolution.</title>
        <authorList>
            <person name="Badouin H."/>
            <person name="Gouzy J."/>
            <person name="Grassa C.J."/>
            <person name="Murat F."/>
            <person name="Staton S.E."/>
            <person name="Cottret L."/>
            <person name="Lelandais-Briere C."/>
            <person name="Owens G.L."/>
            <person name="Carrere S."/>
            <person name="Mayjonade B."/>
            <person name="Legrand L."/>
            <person name="Gill N."/>
            <person name="Kane N.C."/>
            <person name="Bowers J.E."/>
            <person name="Hubner S."/>
            <person name="Bellec A."/>
            <person name="Berard A."/>
            <person name="Berges H."/>
            <person name="Blanchet N."/>
            <person name="Boniface M.C."/>
            <person name="Brunel D."/>
            <person name="Catrice O."/>
            <person name="Chaidir N."/>
            <person name="Claudel C."/>
            <person name="Donnadieu C."/>
            <person name="Faraut T."/>
            <person name="Fievet G."/>
            <person name="Helmstetter N."/>
            <person name="King M."/>
            <person name="Knapp S.J."/>
            <person name="Lai Z."/>
            <person name="Le Paslier M.C."/>
            <person name="Lippi Y."/>
            <person name="Lorenzon L."/>
            <person name="Mandel J.R."/>
            <person name="Marage G."/>
            <person name="Marchand G."/>
            <person name="Marquand E."/>
            <person name="Bret-Mestries E."/>
            <person name="Morien E."/>
            <person name="Nambeesan S."/>
            <person name="Nguyen T."/>
            <person name="Pegot-Espagnet P."/>
            <person name="Pouilly N."/>
            <person name="Raftis F."/>
            <person name="Sallet E."/>
            <person name="Schiex T."/>
            <person name="Thomas J."/>
            <person name="Vandecasteele C."/>
            <person name="Vares D."/>
            <person name="Vear F."/>
            <person name="Vautrin S."/>
            <person name="Crespi M."/>
            <person name="Mangin B."/>
            <person name="Burke J.M."/>
            <person name="Salse J."/>
            <person name="Munos S."/>
            <person name="Vincourt P."/>
            <person name="Rieseberg L.H."/>
            <person name="Langlade N.B."/>
        </authorList>
    </citation>
    <scope>NUCLEOTIDE SEQUENCE [LARGE SCALE GENOMIC DNA]</scope>
    <source>
        <strain evidence="2">cv. SF193</strain>
    </source>
</reference>
<protein>
    <submittedName>
        <fullName evidence="1">Uncharacterized protein</fullName>
    </submittedName>
</protein>
<organism evidence="1 2">
    <name type="scientific">Helianthus annuus</name>
    <name type="common">Common sunflower</name>
    <dbReference type="NCBI Taxonomy" id="4232"/>
    <lineage>
        <taxon>Eukaryota</taxon>
        <taxon>Viridiplantae</taxon>
        <taxon>Streptophyta</taxon>
        <taxon>Embryophyta</taxon>
        <taxon>Tracheophyta</taxon>
        <taxon>Spermatophyta</taxon>
        <taxon>Magnoliopsida</taxon>
        <taxon>eudicotyledons</taxon>
        <taxon>Gunneridae</taxon>
        <taxon>Pentapetalae</taxon>
        <taxon>asterids</taxon>
        <taxon>campanulids</taxon>
        <taxon>Asterales</taxon>
        <taxon>Asteraceae</taxon>
        <taxon>Asteroideae</taxon>
        <taxon>Heliantheae alliance</taxon>
        <taxon>Heliantheae</taxon>
        <taxon>Helianthus</taxon>
    </lineage>
</organism>
<accession>A0A251VR00</accession>
<dbReference type="EMBL" id="CM007890">
    <property type="protein sequence ID" value="OTG37151.1"/>
    <property type="molecule type" value="Genomic_DNA"/>
</dbReference>
<keyword evidence="2" id="KW-1185">Reference proteome</keyword>
<dbReference type="InParanoid" id="A0A251VR00"/>
<proteinExistence type="predicted"/>
<evidence type="ECO:0000313" key="2">
    <source>
        <dbReference type="Proteomes" id="UP000215914"/>
    </source>
</evidence>
<sequence>MCKKQFYIFCFGPQHLSTTTSSSSSRRCLRRWVFSVTRYKIYGFHLRVKIGASMLLSFVVVADNYSPVKQSDIGGTASSLPVS</sequence>
<evidence type="ECO:0000313" key="1">
    <source>
        <dbReference type="EMBL" id="OTG37151.1"/>
    </source>
</evidence>